<name>A0A9E4ZQT7_9EURY</name>
<keyword evidence="1" id="KW-0808">Transferase</keyword>
<accession>A0A9E4ZQT7</accession>
<dbReference type="Gene3D" id="3.40.50.150">
    <property type="entry name" value="Vaccinia Virus protein VP39"/>
    <property type="match status" value="1"/>
</dbReference>
<protein>
    <submittedName>
        <fullName evidence="1">Class I SAM-dependent methyltransferase</fullName>
    </submittedName>
</protein>
<dbReference type="Proteomes" id="UP001065682">
    <property type="component" value="Unassembled WGS sequence"/>
</dbReference>
<gene>
    <name evidence="1" type="ORF">FKB36_12025</name>
</gene>
<keyword evidence="1" id="KW-0489">Methyltransferase</keyword>
<comment type="caution">
    <text evidence="1">The sequence shown here is derived from an EMBL/GenBank/DDBJ whole genome shotgun (WGS) entry which is preliminary data.</text>
</comment>
<reference evidence="1" key="1">
    <citation type="submission" date="2019-06" db="EMBL/GenBank/DDBJ databases">
        <title>Methanoculleus strain from Tamsui River, Taipei, Taiwan.</title>
        <authorList>
            <person name="You Y.-T."/>
            <person name="Chen S.-C."/>
            <person name="Lai S.-J."/>
            <person name="Lee Y.-C."/>
            <person name="Lai M.-C."/>
        </authorList>
    </citation>
    <scope>NUCLEOTIDE SEQUENCE</scope>
    <source>
        <strain evidence="1">Afa-1</strain>
    </source>
</reference>
<dbReference type="GO" id="GO:0008168">
    <property type="term" value="F:methyltransferase activity"/>
    <property type="evidence" value="ECO:0007669"/>
    <property type="project" value="UniProtKB-KW"/>
</dbReference>
<dbReference type="InterPro" id="IPR029063">
    <property type="entry name" value="SAM-dependent_MTases_sf"/>
</dbReference>
<dbReference type="AlphaFoldDB" id="A0A9E4ZQT7"/>
<proteinExistence type="predicted"/>
<dbReference type="Pfam" id="PF13489">
    <property type="entry name" value="Methyltransf_23"/>
    <property type="match status" value="1"/>
</dbReference>
<evidence type="ECO:0000313" key="1">
    <source>
        <dbReference type="EMBL" id="MCT8338196.1"/>
    </source>
</evidence>
<sequence>MDYSDIYQNGEYLRRNPTWDVEDSPWKAKQILRILQELDVHAHTIGEVGCGAGEILVNLQRAMSEDCVFQGYDISPQAIELCRQKSNERLHFIQGDLLKEADIHWDLLLAIDVVEHVEDYLGFMRAVKDKATYKVFHIPLELFVLSALHSGFLRKQRQNSGHLHYFTKDILLQVFDDLDYDVLDARYTPGFLVSRGHGWKDDLLHIPRRICFPLHKDLTVRIFGGYSLLVLAR</sequence>
<dbReference type="SUPFAM" id="SSF53335">
    <property type="entry name" value="S-adenosyl-L-methionine-dependent methyltransferases"/>
    <property type="match status" value="1"/>
</dbReference>
<dbReference type="EMBL" id="VHLL01000010">
    <property type="protein sequence ID" value="MCT8338196.1"/>
    <property type="molecule type" value="Genomic_DNA"/>
</dbReference>
<organism evidence="1 2">
    <name type="scientific">Methanoculleus formosensis</name>
    <dbReference type="NCBI Taxonomy" id="2590886"/>
    <lineage>
        <taxon>Archaea</taxon>
        <taxon>Methanobacteriati</taxon>
        <taxon>Methanobacteriota</taxon>
        <taxon>Stenosarchaea group</taxon>
        <taxon>Methanomicrobia</taxon>
        <taxon>Methanomicrobiales</taxon>
        <taxon>Methanomicrobiaceae</taxon>
        <taxon>Methanoculleus</taxon>
    </lineage>
</organism>
<evidence type="ECO:0000313" key="2">
    <source>
        <dbReference type="Proteomes" id="UP001065682"/>
    </source>
</evidence>
<dbReference type="CDD" id="cd02440">
    <property type="entry name" value="AdoMet_MTases"/>
    <property type="match status" value="1"/>
</dbReference>
<keyword evidence="2" id="KW-1185">Reference proteome</keyword>
<dbReference type="RefSeq" id="WP_261598330.1">
    <property type="nucleotide sequence ID" value="NZ_VHLL01000010.1"/>
</dbReference>
<dbReference type="GO" id="GO:0032259">
    <property type="term" value="P:methylation"/>
    <property type="evidence" value="ECO:0007669"/>
    <property type="project" value="UniProtKB-KW"/>
</dbReference>